<dbReference type="Pfam" id="PF22752">
    <property type="entry name" value="DUF488-N3i"/>
    <property type="match status" value="1"/>
</dbReference>
<dbReference type="PANTHER" id="PTHR36849">
    <property type="entry name" value="CYTOPLASMIC PROTEIN-RELATED"/>
    <property type="match status" value="1"/>
</dbReference>
<gene>
    <name evidence="1" type="ORF">HMPREF0769_10249</name>
</gene>
<evidence type="ECO:0008006" key="3">
    <source>
        <dbReference type="Google" id="ProtNLM"/>
    </source>
</evidence>
<organism evidence="1 2">
    <name type="scientific">Staphylococcus aureus subsp. aureus MN8</name>
    <dbReference type="NCBI Taxonomy" id="548470"/>
    <lineage>
        <taxon>Bacteria</taxon>
        <taxon>Bacillati</taxon>
        <taxon>Bacillota</taxon>
        <taxon>Bacilli</taxon>
        <taxon>Bacillales</taxon>
        <taxon>Staphylococcaceae</taxon>
        <taxon>Staphylococcus</taxon>
    </lineage>
</organism>
<evidence type="ECO:0000313" key="1">
    <source>
        <dbReference type="EMBL" id="EFH96247.1"/>
    </source>
</evidence>
<sequence length="130" mass="15426">MLTEFHKKGVHKMTVDIGRIYNNKDNTDAIRILVDRVWPRGISKRTANLDYWLKDIAPSTELRQWFQHDPKLYGAFKEKYEKELRDNETQKEAFEKLKAIVNQHHHVLLLYSAKDTKHNQAVVLQQLLNT</sequence>
<dbReference type="Proteomes" id="UP000003455">
    <property type="component" value="Chromosome"/>
</dbReference>
<protein>
    <recommendedName>
        <fullName evidence="3">Cytosolic protein</fullName>
    </recommendedName>
</protein>
<reference evidence="1 2" key="1">
    <citation type="submission" date="2010-05" db="EMBL/GenBank/DDBJ databases">
        <authorList>
            <person name="Muzny D."/>
            <person name="Qin X."/>
            <person name="Buhay C."/>
            <person name="Dugan-Rocha S."/>
            <person name="Ding Y."/>
            <person name="Chen G."/>
            <person name="Hawes A."/>
            <person name="Holder M."/>
            <person name="Jhangiani S."/>
            <person name="Johnson A."/>
            <person name="Khan Z."/>
            <person name="Li Z."/>
            <person name="Liu W."/>
            <person name="Liu X."/>
            <person name="Perez L."/>
            <person name="Shen H."/>
            <person name="Wang Q."/>
            <person name="Watt J."/>
            <person name="Xi L."/>
            <person name="Xin Y."/>
            <person name="Zhou J."/>
            <person name="Deng J."/>
            <person name="Jiang H."/>
            <person name="Liu Y."/>
            <person name="Qu J."/>
            <person name="Song X.-Z."/>
            <person name="Zhang L."/>
            <person name="Villasana D."/>
            <person name="Johnson A."/>
            <person name="Liu J."/>
            <person name="Liyanage D."/>
            <person name="Lorensuhewa L."/>
            <person name="Robinson T."/>
            <person name="Song A."/>
            <person name="Song B.-B."/>
            <person name="Dinh H."/>
            <person name="Thornton R."/>
            <person name="Coyle M."/>
            <person name="Francisco L."/>
            <person name="Jackson L."/>
            <person name="Javaid M."/>
            <person name="Korchina V."/>
            <person name="Kovar C."/>
            <person name="Mata R."/>
            <person name="Mathew T."/>
            <person name="Ngo R."/>
            <person name="Nguyen L."/>
            <person name="Nguyen N."/>
            <person name="Okwuonu G."/>
            <person name="Ongeri F."/>
            <person name="Pham C."/>
            <person name="Simmons D."/>
            <person name="Wilczek-Boney K."/>
            <person name="Hale W."/>
            <person name="Jakkamsetti A."/>
            <person name="Pham P."/>
            <person name="Ruth R."/>
            <person name="San Lucas F."/>
            <person name="Warren J."/>
            <person name="Zhang J."/>
            <person name="Zhao Z."/>
            <person name="Zhou C."/>
            <person name="Zhu D."/>
            <person name="Lee S."/>
            <person name="Bess C."/>
            <person name="Blankenburg K."/>
            <person name="Forbes L."/>
            <person name="Fu Q."/>
            <person name="Gubbala S."/>
            <person name="Hirani K."/>
            <person name="Jayaseelan J.C."/>
            <person name="Lara F."/>
            <person name="Munidasa M."/>
            <person name="Palculict T."/>
            <person name="Patil S."/>
            <person name="Pu L.-L."/>
            <person name="Saada N."/>
            <person name="Tang L."/>
            <person name="Weissenberger G."/>
            <person name="Zhu Y."/>
            <person name="Hemphill L."/>
            <person name="Shang Y."/>
            <person name="Youmans B."/>
            <person name="Ayvaz T."/>
            <person name="Ross M."/>
            <person name="Santibanez J."/>
            <person name="Aqrawi P."/>
            <person name="Gross S."/>
            <person name="Joshi V."/>
            <person name="Fowler G."/>
            <person name="Nazareth L."/>
            <person name="Reid J."/>
            <person name="Worley K."/>
            <person name="Petrosino J."/>
            <person name="Highlander S."/>
            <person name="Gibbs R."/>
        </authorList>
    </citation>
    <scope>NUCLEOTIDE SEQUENCE [LARGE SCALE GENOMIC DNA]</scope>
    <source>
        <strain evidence="1 2">MN8</strain>
    </source>
</reference>
<name>A0A0E1XA61_STAAU</name>
<dbReference type="PANTHER" id="PTHR36849:SF1">
    <property type="entry name" value="CYTOPLASMIC PROTEIN"/>
    <property type="match status" value="1"/>
</dbReference>
<dbReference type="AlphaFoldDB" id="A0A0E1XA61"/>
<comment type="caution">
    <text evidence="1">The sequence shown here is derived from an EMBL/GenBank/DDBJ whole genome shotgun (WGS) entry which is preliminary data.</text>
</comment>
<dbReference type="InterPro" id="IPR052552">
    <property type="entry name" value="YeaO-like"/>
</dbReference>
<dbReference type="EMBL" id="ACJA02000001">
    <property type="protein sequence ID" value="EFH96247.1"/>
    <property type="molecule type" value="Genomic_DNA"/>
</dbReference>
<dbReference type="HOGENOM" id="CLU_137928_0_0_9"/>
<proteinExistence type="predicted"/>
<evidence type="ECO:0000313" key="2">
    <source>
        <dbReference type="Proteomes" id="UP000003455"/>
    </source>
</evidence>
<accession>A0A0E1XA61</accession>